<dbReference type="Proteomes" id="UP001286313">
    <property type="component" value="Unassembled WGS sequence"/>
</dbReference>
<feature type="transmembrane region" description="Helical" evidence="5">
    <location>
        <begin position="199"/>
        <end position="224"/>
    </location>
</feature>
<protein>
    <recommendedName>
        <fullName evidence="8">Tetraspanin</fullName>
    </recommendedName>
</protein>
<keyword evidence="3 5" id="KW-1133">Transmembrane helix</keyword>
<feature type="transmembrane region" description="Helical" evidence="5">
    <location>
        <begin position="93"/>
        <end position="115"/>
    </location>
</feature>
<evidence type="ECO:0000256" key="5">
    <source>
        <dbReference type="SAM" id="Phobius"/>
    </source>
</evidence>
<dbReference type="PRINTS" id="PR00259">
    <property type="entry name" value="TMFOUR"/>
</dbReference>
<dbReference type="InterPro" id="IPR018499">
    <property type="entry name" value="Tetraspanin/Peripherin"/>
</dbReference>
<feature type="transmembrane region" description="Helical" evidence="5">
    <location>
        <begin position="58"/>
        <end position="81"/>
    </location>
</feature>
<sequence length="251" mass="27800">MNLKRLNMFSMENKLVGWLRHVLTGVSVLLFIVGCCVLGYMGWVLATSITVSRFLSGTLIFTYSVLGVGFLFFLAGLVGWMAGATEVLCILRLYLTLLILAVSAEIGGLLALNILQTRIDDVLINGWAEVNQGTRNIVQNSFNCCGFYGPKEFAYTNYPISNSCYDTIQEVNSENFNSAQQLKQSGCGAPLKFWLNDNKAIWCSILAAIGGLQLMCIILCIHIIHKLKDKAGYKRTSEKKRPNDEKGAYSL</sequence>
<evidence type="ECO:0000256" key="4">
    <source>
        <dbReference type="ARBA" id="ARBA00023136"/>
    </source>
</evidence>
<dbReference type="PANTHER" id="PTHR19282">
    <property type="entry name" value="TETRASPANIN"/>
    <property type="match status" value="1"/>
</dbReference>
<evidence type="ECO:0000313" key="6">
    <source>
        <dbReference type="EMBL" id="KAK3874093.1"/>
    </source>
</evidence>
<dbReference type="AlphaFoldDB" id="A0AAE1FHD4"/>
<dbReference type="PROSITE" id="PS51257">
    <property type="entry name" value="PROKAR_LIPOPROTEIN"/>
    <property type="match status" value="1"/>
</dbReference>
<evidence type="ECO:0000256" key="2">
    <source>
        <dbReference type="ARBA" id="ARBA00022692"/>
    </source>
</evidence>
<keyword evidence="2 5" id="KW-0812">Transmembrane</keyword>
<dbReference type="Pfam" id="PF00335">
    <property type="entry name" value="Tetraspanin"/>
    <property type="match status" value="1"/>
</dbReference>
<keyword evidence="7" id="KW-1185">Reference proteome</keyword>
<keyword evidence="4 5" id="KW-0472">Membrane</keyword>
<gene>
    <name evidence="6" type="ORF">Pcinc_020929</name>
</gene>
<accession>A0AAE1FHD4</accession>
<evidence type="ECO:0000256" key="1">
    <source>
        <dbReference type="ARBA" id="ARBA00004141"/>
    </source>
</evidence>
<name>A0AAE1FHD4_PETCI</name>
<dbReference type="InterPro" id="IPR008952">
    <property type="entry name" value="Tetraspanin_EC2_sf"/>
</dbReference>
<comment type="subcellular location">
    <subcellularLocation>
        <location evidence="1">Membrane</location>
        <topology evidence="1">Multi-pass membrane protein</topology>
    </subcellularLocation>
</comment>
<reference evidence="6" key="1">
    <citation type="submission" date="2023-10" db="EMBL/GenBank/DDBJ databases">
        <title>Genome assemblies of two species of porcelain crab, Petrolisthes cinctipes and Petrolisthes manimaculis (Anomura: Porcellanidae).</title>
        <authorList>
            <person name="Angst P."/>
        </authorList>
    </citation>
    <scope>NUCLEOTIDE SEQUENCE</scope>
    <source>
        <strain evidence="6">PB745_01</strain>
        <tissue evidence="6">Gill</tissue>
    </source>
</reference>
<evidence type="ECO:0008006" key="8">
    <source>
        <dbReference type="Google" id="ProtNLM"/>
    </source>
</evidence>
<evidence type="ECO:0000313" key="7">
    <source>
        <dbReference type="Proteomes" id="UP001286313"/>
    </source>
</evidence>
<feature type="transmembrane region" description="Helical" evidence="5">
    <location>
        <begin position="21"/>
        <end position="46"/>
    </location>
</feature>
<proteinExistence type="predicted"/>
<dbReference type="SUPFAM" id="SSF48652">
    <property type="entry name" value="Tetraspanin"/>
    <property type="match status" value="1"/>
</dbReference>
<organism evidence="6 7">
    <name type="scientific">Petrolisthes cinctipes</name>
    <name type="common">Flat porcelain crab</name>
    <dbReference type="NCBI Taxonomy" id="88211"/>
    <lineage>
        <taxon>Eukaryota</taxon>
        <taxon>Metazoa</taxon>
        <taxon>Ecdysozoa</taxon>
        <taxon>Arthropoda</taxon>
        <taxon>Crustacea</taxon>
        <taxon>Multicrustacea</taxon>
        <taxon>Malacostraca</taxon>
        <taxon>Eumalacostraca</taxon>
        <taxon>Eucarida</taxon>
        <taxon>Decapoda</taxon>
        <taxon>Pleocyemata</taxon>
        <taxon>Anomura</taxon>
        <taxon>Galatheoidea</taxon>
        <taxon>Porcellanidae</taxon>
        <taxon>Petrolisthes</taxon>
    </lineage>
</organism>
<comment type="caution">
    <text evidence="6">The sequence shown here is derived from an EMBL/GenBank/DDBJ whole genome shotgun (WGS) entry which is preliminary data.</text>
</comment>
<dbReference type="EMBL" id="JAWQEG010002137">
    <property type="protein sequence ID" value="KAK3874093.1"/>
    <property type="molecule type" value="Genomic_DNA"/>
</dbReference>
<dbReference type="GO" id="GO:0016020">
    <property type="term" value="C:membrane"/>
    <property type="evidence" value="ECO:0007669"/>
    <property type="project" value="UniProtKB-SubCell"/>
</dbReference>
<evidence type="ECO:0000256" key="3">
    <source>
        <dbReference type="ARBA" id="ARBA00022989"/>
    </source>
</evidence>